<evidence type="ECO:0000259" key="1">
    <source>
        <dbReference type="PROSITE" id="PS51819"/>
    </source>
</evidence>
<dbReference type="OrthoDB" id="9804907at2"/>
<sequence>MSLTSSSVAVMLPISDPDRAREFYSDRLGLPYEGTNSEQSLLYRLASGAQLVLLPRPDQEPSPSTALSFEVADIEAEVAALEGRGVAFDDYDLPDLKTVDHVCVMASEKAAWFRDPHGNVLCMHQNL</sequence>
<dbReference type="Pfam" id="PF00903">
    <property type="entry name" value="Glyoxalase"/>
    <property type="match status" value="1"/>
</dbReference>
<keyword evidence="3" id="KW-1185">Reference proteome</keyword>
<evidence type="ECO:0000313" key="2">
    <source>
        <dbReference type="EMBL" id="RNL65358.1"/>
    </source>
</evidence>
<dbReference type="EMBL" id="RJSE01000003">
    <property type="protein sequence ID" value="RNL65358.1"/>
    <property type="molecule type" value="Genomic_DNA"/>
</dbReference>
<dbReference type="InterPro" id="IPR004360">
    <property type="entry name" value="Glyas_Fos-R_dOase_dom"/>
</dbReference>
<dbReference type="Gene3D" id="3.10.180.10">
    <property type="entry name" value="2,3-Dihydroxybiphenyl 1,2-Dioxygenase, domain 1"/>
    <property type="match status" value="1"/>
</dbReference>
<name>A0A3N0CPG9_9ACTN</name>
<dbReference type="CDD" id="cd06587">
    <property type="entry name" value="VOC"/>
    <property type="match status" value="1"/>
</dbReference>
<dbReference type="Proteomes" id="UP000267128">
    <property type="component" value="Unassembled WGS sequence"/>
</dbReference>
<proteinExistence type="predicted"/>
<dbReference type="SUPFAM" id="SSF54593">
    <property type="entry name" value="Glyoxalase/Bleomycin resistance protein/Dihydroxybiphenyl dioxygenase"/>
    <property type="match status" value="1"/>
</dbReference>
<dbReference type="RefSeq" id="WP_123226461.1">
    <property type="nucleotide sequence ID" value="NZ_RJSE01000003.1"/>
</dbReference>
<accession>A0A3N0CPG9</accession>
<dbReference type="InterPro" id="IPR029068">
    <property type="entry name" value="Glyas_Bleomycin-R_OHBP_Dase"/>
</dbReference>
<comment type="caution">
    <text evidence="2">The sequence shown here is derived from an EMBL/GenBank/DDBJ whole genome shotgun (WGS) entry which is preliminary data.</text>
</comment>
<organism evidence="2 3">
    <name type="scientific">Nocardioides marmoriginsengisoli</name>
    <dbReference type="NCBI Taxonomy" id="661483"/>
    <lineage>
        <taxon>Bacteria</taxon>
        <taxon>Bacillati</taxon>
        <taxon>Actinomycetota</taxon>
        <taxon>Actinomycetes</taxon>
        <taxon>Propionibacteriales</taxon>
        <taxon>Nocardioidaceae</taxon>
        <taxon>Nocardioides</taxon>
    </lineage>
</organism>
<dbReference type="AlphaFoldDB" id="A0A3N0CPG9"/>
<dbReference type="PROSITE" id="PS51819">
    <property type="entry name" value="VOC"/>
    <property type="match status" value="1"/>
</dbReference>
<protein>
    <submittedName>
        <fullName evidence="2">VOC family protein</fullName>
    </submittedName>
</protein>
<evidence type="ECO:0000313" key="3">
    <source>
        <dbReference type="Proteomes" id="UP000267128"/>
    </source>
</evidence>
<gene>
    <name evidence="2" type="ORF">EFK50_05210</name>
</gene>
<reference evidence="2 3" key="1">
    <citation type="submission" date="2018-11" db="EMBL/GenBank/DDBJ databases">
        <authorList>
            <person name="Li F."/>
        </authorList>
    </citation>
    <scope>NUCLEOTIDE SEQUENCE [LARGE SCALE GENOMIC DNA]</scope>
    <source>
        <strain evidence="2 3">Gsoil 097</strain>
    </source>
</reference>
<dbReference type="InterPro" id="IPR037523">
    <property type="entry name" value="VOC_core"/>
</dbReference>
<feature type="domain" description="VOC" evidence="1">
    <location>
        <begin position="6"/>
        <end position="126"/>
    </location>
</feature>